<protein>
    <submittedName>
        <fullName evidence="1">Uncharacterized protein</fullName>
    </submittedName>
</protein>
<dbReference type="Gene3D" id="2.100.10.20">
    <property type="entry name" value="Vitelline membrane outer layer protein I (VOMI)"/>
    <property type="match status" value="1"/>
</dbReference>
<dbReference type="Pfam" id="PF03762">
    <property type="entry name" value="VOMI"/>
    <property type="match status" value="1"/>
</dbReference>
<accession>A0A150GNU5</accession>
<evidence type="ECO:0000313" key="1">
    <source>
        <dbReference type="EMBL" id="KXZ51412.1"/>
    </source>
</evidence>
<dbReference type="InterPro" id="IPR036706">
    <property type="entry name" value="VOMI_sf"/>
</dbReference>
<proteinExistence type="predicted"/>
<keyword evidence="2" id="KW-1185">Reference proteome</keyword>
<organism evidence="1 2">
    <name type="scientific">Gonium pectorale</name>
    <name type="common">Green alga</name>
    <dbReference type="NCBI Taxonomy" id="33097"/>
    <lineage>
        <taxon>Eukaryota</taxon>
        <taxon>Viridiplantae</taxon>
        <taxon>Chlorophyta</taxon>
        <taxon>core chlorophytes</taxon>
        <taxon>Chlorophyceae</taxon>
        <taxon>CS clade</taxon>
        <taxon>Chlamydomonadales</taxon>
        <taxon>Volvocaceae</taxon>
        <taxon>Gonium</taxon>
    </lineage>
</organism>
<dbReference type="AlphaFoldDB" id="A0A150GNU5"/>
<dbReference type="PANTHER" id="PTHR18841">
    <property type="entry name" value="VITELLINE MEMBRANE OUTER LAYER PROTEIN I-RELATED"/>
    <property type="match status" value="1"/>
</dbReference>
<comment type="caution">
    <text evidence="1">The sequence shown here is derived from an EMBL/GenBank/DDBJ whole genome shotgun (WGS) entry which is preliminary data.</text>
</comment>
<dbReference type="InterPro" id="IPR005515">
    <property type="entry name" value="VOMI"/>
</dbReference>
<reference evidence="2" key="1">
    <citation type="journal article" date="2016" name="Nat. Commun.">
        <title>The Gonium pectorale genome demonstrates co-option of cell cycle regulation during the evolution of multicellularity.</title>
        <authorList>
            <person name="Hanschen E.R."/>
            <person name="Marriage T.N."/>
            <person name="Ferris P.J."/>
            <person name="Hamaji T."/>
            <person name="Toyoda A."/>
            <person name="Fujiyama A."/>
            <person name="Neme R."/>
            <person name="Noguchi H."/>
            <person name="Minakuchi Y."/>
            <person name="Suzuki M."/>
            <person name="Kawai-Toyooka H."/>
            <person name="Smith D.R."/>
            <person name="Sparks H."/>
            <person name="Anderson J."/>
            <person name="Bakaric R."/>
            <person name="Luria V."/>
            <person name="Karger A."/>
            <person name="Kirschner M.W."/>
            <person name="Durand P.M."/>
            <person name="Michod R.E."/>
            <person name="Nozaki H."/>
            <person name="Olson B.J."/>
        </authorList>
    </citation>
    <scope>NUCLEOTIDE SEQUENCE [LARGE SCALE GENOMIC DNA]</scope>
    <source>
        <strain evidence="2">NIES-2863</strain>
    </source>
</reference>
<dbReference type="PANTHER" id="PTHR18841:SF0">
    <property type="entry name" value="VITELLINE MEMBRANE OUTER LAYER 1 HOMOLOG A-RELATED"/>
    <property type="match status" value="1"/>
</dbReference>
<dbReference type="EMBL" id="LSYV01000013">
    <property type="protein sequence ID" value="KXZ51412.1"/>
    <property type="molecule type" value="Genomic_DNA"/>
</dbReference>
<gene>
    <name evidence="1" type="ORF">GPECTOR_12g374</name>
</gene>
<dbReference type="GO" id="GO:0005615">
    <property type="term" value="C:extracellular space"/>
    <property type="evidence" value="ECO:0007669"/>
    <property type="project" value="TreeGrafter"/>
</dbReference>
<dbReference type="SUPFAM" id="SSF51092">
    <property type="entry name" value="Vitelline membrane outer protein-I (VMO-I)"/>
    <property type="match status" value="1"/>
</dbReference>
<dbReference type="OrthoDB" id="528822at2759"/>
<name>A0A150GNU5_GONPE</name>
<evidence type="ECO:0000313" key="2">
    <source>
        <dbReference type="Proteomes" id="UP000075714"/>
    </source>
</evidence>
<sequence>MLLQGDPYAKEWTRRPWVSNLYGYYVVHNGFWGDWSDWEYCSTIRDMDSNGIVRGNKVTGFRLRIEGNQGGGDDTALNGIEVYCQTRAVKTITSGHWGDWQRWGFCPEGHYATGAQFRIEGQQGSGDDTAGNSVNLMCSNGGVVGSHGGFWGG</sequence>
<dbReference type="Proteomes" id="UP000075714">
    <property type="component" value="Unassembled WGS sequence"/>
</dbReference>